<keyword evidence="1" id="KW-0472">Membrane</keyword>
<gene>
    <name evidence="2" type="ORF">J2Z40_003768</name>
</gene>
<dbReference type="RefSeq" id="WP_245350168.1">
    <property type="nucleotide sequence ID" value="NZ_JAGIKZ010000037.1"/>
</dbReference>
<protein>
    <submittedName>
        <fullName evidence="2">Uncharacterized protein</fullName>
    </submittedName>
</protein>
<evidence type="ECO:0000256" key="1">
    <source>
        <dbReference type="SAM" id="Phobius"/>
    </source>
</evidence>
<name>A0ABS4RLD7_9BACI</name>
<dbReference type="Proteomes" id="UP001519293">
    <property type="component" value="Unassembled WGS sequence"/>
</dbReference>
<feature type="transmembrane region" description="Helical" evidence="1">
    <location>
        <begin position="26"/>
        <end position="45"/>
    </location>
</feature>
<keyword evidence="1" id="KW-0812">Transmembrane</keyword>
<evidence type="ECO:0000313" key="3">
    <source>
        <dbReference type="Proteomes" id="UP001519293"/>
    </source>
</evidence>
<evidence type="ECO:0000313" key="2">
    <source>
        <dbReference type="EMBL" id="MBP2243180.1"/>
    </source>
</evidence>
<comment type="caution">
    <text evidence="2">The sequence shown here is derived from an EMBL/GenBank/DDBJ whole genome shotgun (WGS) entry which is preliminary data.</text>
</comment>
<dbReference type="EMBL" id="JAGIKZ010000037">
    <property type="protein sequence ID" value="MBP2243180.1"/>
    <property type="molecule type" value="Genomic_DNA"/>
</dbReference>
<organism evidence="2 3">
    <name type="scientific">Cytobacillus eiseniae</name>
    <dbReference type="NCBI Taxonomy" id="762947"/>
    <lineage>
        <taxon>Bacteria</taxon>
        <taxon>Bacillati</taxon>
        <taxon>Bacillota</taxon>
        <taxon>Bacilli</taxon>
        <taxon>Bacillales</taxon>
        <taxon>Bacillaceae</taxon>
        <taxon>Cytobacillus</taxon>
    </lineage>
</organism>
<reference evidence="2 3" key="1">
    <citation type="submission" date="2021-03" db="EMBL/GenBank/DDBJ databases">
        <title>Genomic Encyclopedia of Type Strains, Phase IV (KMG-IV): sequencing the most valuable type-strain genomes for metagenomic binning, comparative biology and taxonomic classification.</title>
        <authorList>
            <person name="Goeker M."/>
        </authorList>
    </citation>
    <scope>NUCLEOTIDE SEQUENCE [LARGE SCALE GENOMIC DNA]</scope>
    <source>
        <strain evidence="2 3">DSM 26675</strain>
    </source>
</reference>
<keyword evidence="1" id="KW-1133">Transmembrane helix</keyword>
<proteinExistence type="predicted"/>
<keyword evidence="3" id="KW-1185">Reference proteome</keyword>
<accession>A0ABS4RLD7</accession>
<sequence length="92" mass="10618">MNERGRVTITVISLAGYGLITEDFKFQPYMMLFISLTLLVTGSGIKRISNWTKRLWLAEYSCIYIYFICSNQKLLNEVTATFLNKGCCLLFK</sequence>